<dbReference type="PANTHER" id="PTHR38834">
    <property type="entry name" value="PERIPLASMIC SUBSTRATE BINDING PROTEIN FAMILY 3"/>
    <property type="match status" value="1"/>
</dbReference>
<feature type="domain" description="Solute-binding protein family 3/N-terminal" evidence="1">
    <location>
        <begin position="21"/>
        <end position="242"/>
    </location>
</feature>
<protein>
    <recommendedName>
        <fullName evidence="1">Solute-binding protein family 3/N-terminal domain-containing protein</fullName>
    </recommendedName>
</protein>
<dbReference type="AlphaFoldDB" id="A0A1S1MWL7"/>
<dbReference type="STRING" id="1859457.BET10_11330"/>
<sequence>MLFIVYSMLVVSMARAEHIRVVTEHLEPYQVQKKNGELGGFMTEIIKAMFSLTGDSYNIEVMPWARAYETALHEPNVLIYSIVHTRARDQHFEWIGEVPRDTIFLWGLKSHFPEERNSLSSLHSFKYFETAVIRGSNTAQYLQSHYFKHLVPVSYEEQLLKLLVRERVALIMGTEHSIRNHAQNESVDPASLVKVVELTELNVSIGIAFNKKSNPLLIQRYKEAFQQLDSTGALRRIKRDWYARSP</sequence>
<keyword evidence="3" id="KW-1185">Reference proteome</keyword>
<evidence type="ECO:0000313" key="3">
    <source>
        <dbReference type="Proteomes" id="UP000179786"/>
    </source>
</evidence>
<reference evidence="2 3" key="1">
    <citation type="submission" date="2016-09" db="EMBL/GenBank/DDBJ databases">
        <title>Pseudoalteromonas amylolytica sp. nov., isolated from the surface seawater.</title>
        <authorList>
            <person name="Wu Y.-H."/>
            <person name="Cheng H."/>
            <person name="Jin X.-B."/>
            <person name="Wang C.-S."/>
            <person name="Xu X.-W."/>
        </authorList>
    </citation>
    <scope>NUCLEOTIDE SEQUENCE [LARGE SCALE GENOMIC DNA]</scope>
    <source>
        <strain evidence="2 3">JW1</strain>
    </source>
</reference>
<comment type="caution">
    <text evidence="2">The sequence shown here is derived from an EMBL/GenBank/DDBJ whole genome shotgun (WGS) entry which is preliminary data.</text>
</comment>
<dbReference type="InterPro" id="IPR001638">
    <property type="entry name" value="Solute-binding_3/MltF_N"/>
</dbReference>
<evidence type="ECO:0000313" key="2">
    <source>
        <dbReference type="EMBL" id="OHU91403.1"/>
    </source>
</evidence>
<evidence type="ECO:0000259" key="1">
    <source>
        <dbReference type="Pfam" id="PF00497"/>
    </source>
</evidence>
<dbReference type="Gene3D" id="3.40.190.10">
    <property type="entry name" value="Periplasmic binding protein-like II"/>
    <property type="match status" value="2"/>
</dbReference>
<accession>A0A1S1MWL7</accession>
<dbReference type="PANTHER" id="PTHR38834:SF3">
    <property type="entry name" value="SOLUTE-BINDING PROTEIN FAMILY 3_N-TERMINAL DOMAIN-CONTAINING PROTEIN"/>
    <property type="match status" value="1"/>
</dbReference>
<proteinExistence type="predicted"/>
<dbReference type="Proteomes" id="UP000179786">
    <property type="component" value="Unassembled WGS sequence"/>
</dbReference>
<name>A0A1S1MWL7_9GAMM</name>
<dbReference type="Pfam" id="PF00497">
    <property type="entry name" value="SBP_bac_3"/>
    <property type="match status" value="1"/>
</dbReference>
<dbReference type="SUPFAM" id="SSF53850">
    <property type="entry name" value="Periplasmic binding protein-like II"/>
    <property type="match status" value="1"/>
</dbReference>
<organism evidence="2 3">
    <name type="scientific">Pseudoalteromonas amylolytica</name>
    <dbReference type="NCBI Taxonomy" id="1859457"/>
    <lineage>
        <taxon>Bacteria</taxon>
        <taxon>Pseudomonadati</taxon>
        <taxon>Pseudomonadota</taxon>
        <taxon>Gammaproteobacteria</taxon>
        <taxon>Alteromonadales</taxon>
        <taxon>Pseudoalteromonadaceae</taxon>
        <taxon>Pseudoalteromonas</taxon>
    </lineage>
</organism>
<gene>
    <name evidence="2" type="ORF">BET10_11330</name>
</gene>
<dbReference type="EMBL" id="MKJU01000025">
    <property type="protein sequence ID" value="OHU91403.1"/>
    <property type="molecule type" value="Genomic_DNA"/>
</dbReference>